<protein>
    <submittedName>
        <fullName evidence="1">Uncharacterized protein</fullName>
    </submittedName>
</protein>
<proteinExistence type="predicted"/>
<evidence type="ECO:0000313" key="1">
    <source>
        <dbReference type="EMBL" id="OWJ67446.1"/>
    </source>
</evidence>
<organism evidence="1 2">
    <name type="scientific">Inquilinus limosus</name>
    <dbReference type="NCBI Taxonomy" id="171674"/>
    <lineage>
        <taxon>Bacteria</taxon>
        <taxon>Pseudomonadati</taxon>
        <taxon>Pseudomonadota</taxon>
        <taxon>Alphaproteobacteria</taxon>
        <taxon>Rhodospirillales</taxon>
        <taxon>Rhodospirillaceae</taxon>
        <taxon>Inquilinus</taxon>
    </lineage>
</organism>
<keyword evidence="2" id="KW-1185">Reference proteome</keyword>
<sequence>MTVATNVVPQSTADSHYGSWQALSPLTTALDGAALGGISGKSVTGIAFSFAGTAGKLYRQGAAGWDDVSKSGGYNTPAETFWKFTQYGYDILATNYADPIQTYTMGTSTDFADVSATAPRAKYLMVVREFLVALNTFDIDGQRPLRVRWSPSSAAGGPAGDWTPDPTTQSDFQDLLTGEEILGGVGGEYGLVICRKSIYRMTYVGPPVVFQFDEIVRNRGTIAPGSVATDGQMTIFYSEDGFYACDGAAVTPIGAGKIDRWFKVNAQPSNFLNMSASMDPTRQIYALSFVSVDTPDGNPDTLLLYNWVTDRWSIIRQSLRSLVTFLSQPLSLDQLDTVSTSIDALPASLDSQRWAGGSVYFGAFTIANEFGLFNGAPLPAAIETGEATLGGDLRALLQSVRPLCDGSPTVQVGYRDNQWEDVSLSAAESPTRAGDCKFDPIIDARFHRVRMQIAGNWSQATGVDVMAQPSGLT</sequence>
<dbReference type="EMBL" id="NHON01000013">
    <property type="protein sequence ID" value="OWJ67446.1"/>
    <property type="molecule type" value="Genomic_DNA"/>
</dbReference>
<dbReference type="Proteomes" id="UP000196655">
    <property type="component" value="Unassembled WGS sequence"/>
</dbReference>
<reference evidence="2" key="1">
    <citation type="submission" date="2017-05" db="EMBL/GenBank/DDBJ databases">
        <authorList>
            <person name="Macchi M."/>
            <person name="Festa S."/>
            <person name="Coppotelli B.M."/>
            <person name="Morelli I.S."/>
        </authorList>
    </citation>
    <scope>NUCLEOTIDE SEQUENCE [LARGE SCALE GENOMIC DNA]</scope>
    <source>
        <strain evidence="2">I</strain>
    </source>
</reference>
<name>A0A211ZQI9_9PROT</name>
<evidence type="ECO:0000313" key="2">
    <source>
        <dbReference type="Proteomes" id="UP000196655"/>
    </source>
</evidence>
<dbReference type="AlphaFoldDB" id="A0A211ZQI9"/>
<comment type="caution">
    <text evidence="1">The sequence shown here is derived from an EMBL/GenBank/DDBJ whole genome shotgun (WGS) entry which is preliminary data.</text>
</comment>
<gene>
    <name evidence="1" type="ORF">BWR60_09580</name>
</gene>
<accession>A0A211ZQI9</accession>